<dbReference type="AlphaFoldDB" id="A0AA42N0N7"/>
<dbReference type="RefSeq" id="WP_280053952.1">
    <property type="nucleotide sequence ID" value="NZ_JAOBYN010000008.1"/>
</dbReference>
<evidence type="ECO:0000256" key="1">
    <source>
        <dbReference type="SAM" id="MobiDB-lite"/>
    </source>
</evidence>
<accession>A0AA42N0N7</accession>
<gene>
    <name evidence="2" type="ORF">N5C05_11060</name>
</gene>
<comment type="caution">
    <text evidence="2">The sequence shown here is derived from an EMBL/GenBank/DDBJ whole genome shotgun (WGS) entry which is preliminary data.</text>
</comment>
<reference evidence="2" key="1">
    <citation type="submission" date="2022-09" db="EMBL/GenBank/DDBJ databases">
        <title>Intensive care unit water sources are persistently colonized with multi-drug resistant bacteria and are the site of extensive horizontal gene transfer of antibiotic resistance genes.</title>
        <authorList>
            <person name="Diorio-Toth L."/>
        </authorList>
    </citation>
    <scope>NUCLEOTIDE SEQUENCE</scope>
    <source>
        <strain evidence="2">GD03990</strain>
    </source>
</reference>
<dbReference type="EMBL" id="JAOBYN010000008">
    <property type="protein sequence ID" value="MDH1055298.1"/>
    <property type="molecule type" value="Genomic_DNA"/>
</dbReference>
<sequence>MSNAQQRLDEVRAAITDILQKGQSVRKADRQIERAELASLRMLEQQYAADAAREAQVGRPRQVRIYSRGKGA</sequence>
<evidence type="ECO:0000313" key="2">
    <source>
        <dbReference type="EMBL" id="MDH1055298.1"/>
    </source>
</evidence>
<evidence type="ECO:0000313" key="3">
    <source>
        <dbReference type="Proteomes" id="UP001158730"/>
    </source>
</evidence>
<evidence type="ECO:0008006" key="4">
    <source>
        <dbReference type="Google" id="ProtNLM"/>
    </source>
</evidence>
<proteinExistence type="predicted"/>
<organism evidence="2 3">
    <name type="scientific">Aquipseudomonas alcaligenes</name>
    <name type="common">Pseudomonas alcaligenes</name>
    <dbReference type="NCBI Taxonomy" id="43263"/>
    <lineage>
        <taxon>Bacteria</taxon>
        <taxon>Pseudomonadati</taxon>
        <taxon>Pseudomonadota</taxon>
        <taxon>Gammaproteobacteria</taxon>
        <taxon>Pseudomonadales</taxon>
        <taxon>Pseudomonadaceae</taxon>
        <taxon>Aquipseudomonas</taxon>
    </lineage>
</organism>
<name>A0AA42N0N7_AQUAC</name>
<feature type="region of interest" description="Disordered" evidence="1">
    <location>
        <begin position="52"/>
        <end position="72"/>
    </location>
</feature>
<dbReference type="Proteomes" id="UP001158730">
    <property type="component" value="Unassembled WGS sequence"/>
</dbReference>
<protein>
    <recommendedName>
        <fullName evidence="4">Preprotein translocase subunit SecA</fullName>
    </recommendedName>
</protein>